<comment type="caution">
    <text evidence="6">The sequence shown here is derived from an EMBL/GenBank/DDBJ whole genome shotgun (WGS) entry which is preliminary data.</text>
</comment>
<dbReference type="AlphaFoldDB" id="A0A841R8G0"/>
<organism evidence="6 7">
    <name type="scientific">Spirochaeta isovalerica</name>
    <dbReference type="NCBI Taxonomy" id="150"/>
    <lineage>
        <taxon>Bacteria</taxon>
        <taxon>Pseudomonadati</taxon>
        <taxon>Spirochaetota</taxon>
        <taxon>Spirochaetia</taxon>
        <taxon>Spirochaetales</taxon>
        <taxon>Spirochaetaceae</taxon>
        <taxon>Spirochaeta</taxon>
    </lineage>
</organism>
<dbReference type="Proteomes" id="UP000587760">
    <property type="component" value="Unassembled WGS sequence"/>
</dbReference>
<keyword evidence="4" id="KW-1133">Transmembrane helix</keyword>
<evidence type="ECO:0000256" key="4">
    <source>
        <dbReference type="SAM" id="Phobius"/>
    </source>
</evidence>
<gene>
    <name evidence="6" type="ORF">HNR50_000882</name>
</gene>
<dbReference type="CDD" id="cd00761">
    <property type="entry name" value="Glyco_tranf_GTA_type"/>
    <property type="match status" value="1"/>
</dbReference>
<reference evidence="6 7" key="1">
    <citation type="submission" date="2020-08" db="EMBL/GenBank/DDBJ databases">
        <title>Genomic Encyclopedia of Type Strains, Phase IV (KMG-IV): sequencing the most valuable type-strain genomes for metagenomic binning, comparative biology and taxonomic classification.</title>
        <authorList>
            <person name="Goeker M."/>
        </authorList>
    </citation>
    <scope>NUCLEOTIDE SEQUENCE [LARGE SCALE GENOMIC DNA]</scope>
    <source>
        <strain evidence="6 7">DSM 2461</strain>
    </source>
</reference>
<dbReference type="Pfam" id="PF00535">
    <property type="entry name" value="Glycos_transf_2"/>
    <property type="match status" value="1"/>
</dbReference>
<evidence type="ECO:0000313" key="7">
    <source>
        <dbReference type="Proteomes" id="UP000587760"/>
    </source>
</evidence>
<dbReference type="PANTHER" id="PTHR43630:SF1">
    <property type="entry name" value="POLY-BETA-1,6-N-ACETYL-D-GLUCOSAMINE SYNTHASE"/>
    <property type="match status" value="1"/>
</dbReference>
<feature type="transmembrane region" description="Helical" evidence="4">
    <location>
        <begin position="245"/>
        <end position="276"/>
    </location>
</feature>
<keyword evidence="4" id="KW-0812">Transmembrane</keyword>
<evidence type="ECO:0000256" key="3">
    <source>
        <dbReference type="ARBA" id="ARBA00022679"/>
    </source>
</evidence>
<dbReference type="GO" id="GO:0016757">
    <property type="term" value="F:glycosyltransferase activity"/>
    <property type="evidence" value="ECO:0007669"/>
    <property type="project" value="UniProtKB-KW"/>
</dbReference>
<keyword evidence="7" id="KW-1185">Reference proteome</keyword>
<evidence type="ECO:0000256" key="2">
    <source>
        <dbReference type="ARBA" id="ARBA00022676"/>
    </source>
</evidence>
<comment type="similarity">
    <text evidence="1">Belongs to the glycosyltransferase 2 family.</text>
</comment>
<proteinExistence type="inferred from homology"/>
<keyword evidence="2" id="KW-0328">Glycosyltransferase</keyword>
<protein>
    <submittedName>
        <fullName evidence="6">Glycosyltransferase involved in cell wall biosynthesis</fullName>
    </submittedName>
</protein>
<evidence type="ECO:0000256" key="1">
    <source>
        <dbReference type="ARBA" id="ARBA00006739"/>
    </source>
</evidence>
<feature type="transmembrane region" description="Helical" evidence="4">
    <location>
        <begin position="296"/>
        <end position="318"/>
    </location>
</feature>
<dbReference type="InterPro" id="IPR001173">
    <property type="entry name" value="Glyco_trans_2-like"/>
</dbReference>
<keyword evidence="3 6" id="KW-0808">Transferase</keyword>
<dbReference type="InterPro" id="IPR029044">
    <property type="entry name" value="Nucleotide-diphossugar_trans"/>
</dbReference>
<dbReference type="RefSeq" id="WP_184744258.1">
    <property type="nucleotide sequence ID" value="NZ_JACHGJ010000001.1"/>
</dbReference>
<evidence type="ECO:0000313" key="6">
    <source>
        <dbReference type="EMBL" id="MBB6479249.1"/>
    </source>
</evidence>
<sequence length="332" mass="38461">MTEDKNPEVGAVVIGRNEGDRLKLCLSSVIAQIETVVYVDSGSHDGSPEYAATLGVEIVDLDMSIPFSAGRARNEGFNRLLQLGKKLEFVQFIDGDCELNGNWITYAKQFLTKQSSYAIVSGLLEERNPEKSIYNELCNIEWKRPEGDALSCGGIFLARITAISSVNGFSSEMIAGEEPELCFRLRQKNWKIYNSGINMALHDANMLYFKQWWKRSVRSGYAYTHRYFIHTYNNDEYLKKATIRIWFWTIILPFFAFLLSIMISPLFMITLLAYLVQLIRSYRHTLRFTRNKRTSFLYSFFNALGKWPQLIGQITFIYKRLKNQQKSIIEYK</sequence>
<dbReference type="EMBL" id="JACHGJ010000001">
    <property type="protein sequence ID" value="MBB6479249.1"/>
    <property type="molecule type" value="Genomic_DNA"/>
</dbReference>
<name>A0A841R8G0_9SPIO</name>
<dbReference type="SUPFAM" id="SSF53448">
    <property type="entry name" value="Nucleotide-diphospho-sugar transferases"/>
    <property type="match status" value="1"/>
</dbReference>
<evidence type="ECO:0000259" key="5">
    <source>
        <dbReference type="Pfam" id="PF00535"/>
    </source>
</evidence>
<feature type="domain" description="Glycosyltransferase 2-like" evidence="5">
    <location>
        <begin position="12"/>
        <end position="120"/>
    </location>
</feature>
<dbReference type="Gene3D" id="3.90.550.10">
    <property type="entry name" value="Spore Coat Polysaccharide Biosynthesis Protein SpsA, Chain A"/>
    <property type="match status" value="1"/>
</dbReference>
<accession>A0A841R8G0</accession>
<dbReference type="PANTHER" id="PTHR43630">
    <property type="entry name" value="POLY-BETA-1,6-N-ACETYL-D-GLUCOSAMINE SYNTHASE"/>
    <property type="match status" value="1"/>
</dbReference>
<keyword evidence="4" id="KW-0472">Membrane</keyword>